<evidence type="ECO:0000256" key="1">
    <source>
        <dbReference type="ARBA" id="ARBA00004167"/>
    </source>
</evidence>
<dbReference type="RefSeq" id="WP_007281228.1">
    <property type="nucleotide sequence ID" value="NZ_ABCK01000041.1"/>
</dbReference>
<dbReference type="EMBL" id="ABCK01000041">
    <property type="protein sequence ID" value="EDM24952.1"/>
    <property type="molecule type" value="Genomic_DNA"/>
</dbReference>
<dbReference type="Gene3D" id="3.30.479.30">
    <property type="entry name" value="Band 7 domain"/>
    <property type="match status" value="1"/>
</dbReference>
<dbReference type="InterPro" id="IPR036013">
    <property type="entry name" value="Band_7/SPFH_dom_sf"/>
</dbReference>
<dbReference type="STRING" id="313628.LNTAR_03004"/>
<dbReference type="GO" id="GO:0016020">
    <property type="term" value="C:membrane"/>
    <property type="evidence" value="ECO:0007669"/>
    <property type="project" value="UniProtKB-SubCell"/>
</dbReference>
<keyword evidence="5" id="KW-0472">Membrane</keyword>
<organism evidence="7 8">
    <name type="scientific">Lentisphaera araneosa HTCC2155</name>
    <dbReference type="NCBI Taxonomy" id="313628"/>
    <lineage>
        <taxon>Bacteria</taxon>
        <taxon>Pseudomonadati</taxon>
        <taxon>Lentisphaerota</taxon>
        <taxon>Lentisphaeria</taxon>
        <taxon>Lentisphaerales</taxon>
        <taxon>Lentisphaeraceae</taxon>
        <taxon>Lentisphaera</taxon>
    </lineage>
</organism>
<protein>
    <submittedName>
        <fullName evidence="7">HflC protein, putative</fullName>
    </submittedName>
</protein>
<name>A6DTT1_9BACT</name>
<comment type="subcellular location">
    <subcellularLocation>
        <location evidence="1">Membrane</location>
        <topology evidence="1">Single-pass membrane protein</topology>
    </subcellularLocation>
</comment>
<evidence type="ECO:0000256" key="4">
    <source>
        <dbReference type="ARBA" id="ARBA00022989"/>
    </source>
</evidence>
<comment type="similarity">
    <text evidence="2">Belongs to the band 7/mec-2 family. HflC subfamily.</text>
</comment>
<feature type="domain" description="Band 7" evidence="6">
    <location>
        <begin position="24"/>
        <end position="188"/>
    </location>
</feature>
<evidence type="ECO:0000259" key="6">
    <source>
        <dbReference type="SMART" id="SM00244"/>
    </source>
</evidence>
<dbReference type="AlphaFoldDB" id="A6DTT1"/>
<keyword evidence="4" id="KW-1133">Transmembrane helix</keyword>
<reference evidence="7 8" key="1">
    <citation type="journal article" date="2010" name="J. Bacteriol.">
        <title>Genome sequence of Lentisphaera araneosa HTCC2155T, the type species of the order Lentisphaerales in the phylum Lentisphaerae.</title>
        <authorList>
            <person name="Thrash J.C."/>
            <person name="Cho J.C."/>
            <person name="Vergin K.L."/>
            <person name="Morris R.M."/>
            <person name="Giovannoni S.J."/>
        </authorList>
    </citation>
    <scope>NUCLEOTIDE SEQUENCE [LARGE SCALE GENOMIC DNA]</scope>
    <source>
        <strain evidence="7 8">HTCC2155</strain>
    </source>
</reference>
<gene>
    <name evidence="7" type="ORF">LNTAR_03004</name>
</gene>
<sequence length="295" mass="33139">MENKSSKTPLILCIIICLIMLTAMCSYTVGQSQAVVLTSLGKQSVELRPGLHFKLPWPISKAEKINTKRQIFNGSARDIPTSDNILLSSQISASWRITDPLKFRNSLGTLTDAQSNLKSIIETSQETILRSKSRDQLFSTEGMTTTEKDLLEDLNDRIQNSYGISFDFVGITSFSVPAANSETILSRMKEERIKEASIIRSEAESTAQIMRNEADSKKAKILAEAEAEARRKRGTSLVTIIEQYENHLEYSDFILFLKKLDALGEVSRYDTTLFLDPKTPIYDVLQPQNNTSDKK</sequence>
<dbReference type="Pfam" id="PF01145">
    <property type="entry name" value="Band_7"/>
    <property type="match status" value="1"/>
</dbReference>
<dbReference type="SUPFAM" id="SSF117892">
    <property type="entry name" value="Band 7/SPFH domain"/>
    <property type="match status" value="1"/>
</dbReference>
<keyword evidence="3" id="KW-0812">Transmembrane</keyword>
<dbReference type="InterPro" id="IPR001107">
    <property type="entry name" value="Band_7"/>
</dbReference>
<evidence type="ECO:0000256" key="3">
    <source>
        <dbReference type="ARBA" id="ARBA00022692"/>
    </source>
</evidence>
<dbReference type="Proteomes" id="UP000004947">
    <property type="component" value="Unassembled WGS sequence"/>
</dbReference>
<comment type="caution">
    <text evidence="7">The sequence shown here is derived from an EMBL/GenBank/DDBJ whole genome shotgun (WGS) entry which is preliminary data.</text>
</comment>
<evidence type="ECO:0000313" key="8">
    <source>
        <dbReference type="Proteomes" id="UP000004947"/>
    </source>
</evidence>
<keyword evidence="8" id="KW-1185">Reference proteome</keyword>
<accession>A6DTT1</accession>
<evidence type="ECO:0000313" key="7">
    <source>
        <dbReference type="EMBL" id="EDM24952.1"/>
    </source>
</evidence>
<dbReference type="OrthoDB" id="9809197at2"/>
<proteinExistence type="inferred from homology"/>
<dbReference type="PANTHER" id="PTHR42911">
    <property type="entry name" value="MODULATOR OF FTSH PROTEASE HFLC"/>
    <property type="match status" value="1"/>
</dbReference>
<dbReference type="CDD" id="cd03405">
    <property type="entry name" value="SPFH_HflC"/>
    <property type="match status" value="1"/>
</dbReference>
<dbReference type="SMART" id="SM00244">
    <property type="entry name" value="PHB"/>
    <property type="match status" value="1"/>
</dbReference>
<dbReference type="InterPro" id="IPR010200">
    <property type="entry name" value="HflC"/>
</dbReference>
<evidence type="ECO:0000256" key="5">
    <source>
        <dbReference type="ARBA" id="ARBA00023136"/>
    </source>
</evidence>
<dbReference type="PANTHER" id="PTHR42911:SF1">
    <property type="entry name" value="MODULATOR OF FTSH PROTEASE HFLC"/>
    <property type="match status" value="1"/>
</dbReference>
<dbReference type="eggNOG" id="COG0330">
    <property type="taxonomic scope" value="Bacteria"/>
</dbReference>
<evidence type="ECO:0000256" key="2">
    <source>
        <dbReference type="ARBA" id="ARBA00007862"/>
    </source>
</evidence>